<reference evidence="2" key="1">
    <citation type="submission" date="2016-06" db="EMBL/GenBank/DDBJ databases">
        <authorList>
            <person name="Berg J.A."/>
            <person name="Grossarth S.E."/>
            <person name="Jarvis T.M."/>
            <person name="Merrill B.D."/>
            <person name="Breakwell D.P."/>
            <person name="Hope S."/>
            <person name="Grose J.H."/>
        </authorList>
    </citation>
    <scope>NUCLEOTIDE SEQUENCE [LARGE SCALE GENOMIC DNA]</scope>
</reference>
<gene>
    <name evidence="1" type="ORF">HUXLEY_157</name>
</gene>
<organism evidence="1 2">
    <name type="scientific">Erwinia phage vB_EamM_Huxley</name>
    <dbReference type="NCBI Taxonomy" id="1883373"/>
    <lineage>
        <taxon>Viruses</taxon>
        <taxon>Duplodnaviria</taxon>
        <taxon>Heunggongvirae</taxon>
        <taxon>Uroviricota</taxon>
        <taxon>Caudoviricetes</taxon>
        <taxon>Chimalliviridae</taxon>
        <taxon>Machinavirus</taxon>
        <taxon>Machinavirus machina</taxon>
    </lineage>
</organism>
<evidence type="ECO:0000313" key="2">
    <source>
        <dbReference type="Proteomes" id="UP000203302"/>
    </source>
</evidence>
<dbReference type="Proteomes" id="UP000203302">
    <property type="component" value="Segment"/>
</dbReference>
<dbReference type="EMBL" id="KX397368">
    <property type="protein sequence ID" value="ANZ49239.1"/>
    <property type="molecule type" value="Genomic_DNA"/>
</dbReference>
<dbReference type="GeneID" id="29069279"/>
<dbReference type="Gene3D" id="2.60.40.10">
    <property type="entry name" value="Immunoglobulins"/>
    <property type="match status" value="1"/>
</dbReference>
<name>A0A1B2IDA5_9CAUD</name>
<sequence>MTIRLNWPSQAAKGLTAIEIYRKVGWNATLDVNNPGTPHATLAGDATQFVDDVATLTNNTTYRYWVAAVKGTERLIGNPITQGFFLDTGPGPQTLKRGDWGCGYFGTLTKEEFFNTPELKVLLPAGQAALFVYDPPLWHKFIFRGRILFFPNYTHSSTASFATAYLRGMAYGTDDNGLYVPTGQTATKQDCKVTKDGRTYRIRLPWALPYDTTNGASGDYNNGEWRSTMARLFTRGANDQSLFGLGMWDSLANWGTSNSMSDPGATAMAPMYGNGYNLYCYGYSPVNITINSNLSSPTSMLFVFELILP</sequence>
<dbReference type="KEGG" id="vg:29069279"/>
<dbReference type="InterPro" id="IPR013783">
    <property type="entry name" value="Ig-like_fold"/>
</dbReference>
<dbReference type="OrthoDB" id="10980at10239"/>
<dbReference type="RefSeq" id="YP_009293125.1">
    <property type="nucleotide sequence ID" value="NC_031127.1"/>
</dbReference>
<evidence type="ECO:0000313" key="1">
    <source>
        <dbReference type="EMBL" id="ANZ49239.1"/>
    </source>
</evidence>
<accession>A0A1B2IDA5</accession>
<protein>
    <submittedName>
        <fullName evidence="1">Putative virion structural protein</fullName>
    </submittedName>
</protein>
<proteinExistence type="predicted"/>